<evidence type="ECO:0000256" key="1">
    <source>
        <dbReference type="ARBA" id="ARBA00022723"/>
    </source>
</evidence>
<keyword evidence="4" id="KW-0539">Nucleus</keyword>
<name>A0A2U9R108_PICKU</name>
<evidence type="ECO:0000256" key="4">
    <source>
        <dbReference type="ARBA" id="ARBA00023242"/>
    </source>
</evidence>
<dbReference type="GO" id="GO:0003677">
    <property type="term" value="F:DNA binding"/>
    <property type="evidence" value="ECO:0007669"/>
    <property type="project" value="InterPro"/>
</dbReference>
<feature type="compositionally biased region" description="Basic and acidic residues" evidence="5">
    <location>
        <begin position="153"/>
        <end position="169"/>
    </location>
</feature>
<dbReference type="VEuPathDB" id="FungiDB:C5L36_0B02520"/>
<dbReference type="CDD" id="cd00067">
    <property type="entry name" value="GAL4"/>
    <property type="match status" value="1"/>
</dbReference>
<evidence type="ECO:0000313" key="7">
    <source>
        <dbReference type="EMBL" id="AWU74993.1"/>
    </source>
</evidence>
<feature type="region of interest" description="Disordered" evidence="5">
    <location>
        <begin position="362"/>
        <end position="395"/>
    </location>
</feature>
<feature type="region of interest" description="Disordered" evidence="5">
    <location>
        <begin position="814"/>
        <end position="839"/>
    </location>
</feature>
<dbReference type="PROSITE" id="PS00463">
    <property type="entry name" value="ZN2_CY6_FUNGAL_1"/>
    <property type="match status" value="1"/>
</dbReference>
<feature type="compositionally biased region" description="Low complexity" evidence="5">
    <location>
        <begin position="16"/>
        <end position="30"/>
    </location>
</feature>
<evidence type="ECO:0000256" key="5">
    <source>
        <dbReference type="SAM" id="MobiDB-lite"/>
    </source>
</evidence>
<dbReference type="SUPFAM" id="SSF57701">
    <property type="entry name" value="Zn2/Cys6 DNA-binding domain"/>
    <property type="match status" value="1"/>
</dbReference>
<dbReference type="GO" id="GO:0008270">
    <property type="term" value="F:zinc ion binding"/>
    <property type="evidence" value="ECO:0007669"/>
    <property type="project" value="InterPro"/>
</dbReference>
<dbReference type="GeneID" id="40382758"/>
<evidence type="ECO:0000256" key="3">
    <source>
        <dbReference type="ARBA" id="ARBA00023163"/>
    </source>
</evidence>
<dbReference type="Pfam" id="PF04082">
    <property type="entry name" value="Fungal_trans"/>
    <property type="match status" value="1"/>
</dbReference>
<feature type="region of interest" description="Disordered" evidence="5">
    <location>
        <begin position="752"/>
        <end position="795"/>
    </location>
</feature>
<keyword evidence="1" id="KW-0479">Metal-binding</keyword>
<dbReference type="EMBL" id="CP028774">
    <property type="protein sequence ID" value="AWU74993.1"/>
    <property type="molecule type" value="Genomic_DNA"/>
</dbReference>
<evidence type="ECO:0000313" key="8">
    <source>
        <dbReference type="Proteomes" id="UP000249293"/>
    </source>
</evidence>
<dbReference type="Proteomes" id="UP000249293">
    <property type="component" value="Chromosome 2"/>
</dbReference>
<dbReference type="AlphaFoldDB" id="A0A2U9R108"/>
<dbReference type="InterPro" id="IPR007219">
    <property type="entry name" value="XnlR_reg_dom"/>
</dbReference>
<evidence type="ECO:0000256" key="2">
    <source>
        <dbReference type="ARBA" id="ARBA00023015"/>
    </source>
</evidence>
<dbReference type="PROSITE" id="PS50048">
    <property type="entry name" value="ZN2_CY6_FUNGAL_2"/>
    <property type="match status" value="1"/>
</dbReference>
<dbReference type="InterPro" id="IPR036864">
    <property type="entry name" value="Zn2-C6_fun-type_DNA-bd_sf"/>
</dbReference>
<dbReference type="PANTHER" id="PTHR47424">
    <property type="entry name" value="REGULATORY PROTEIN GAL4"/>
    <property type="match status" value="1"/>
</dbReference>
<evidence type="ECO:0000259" key="6">
    <source>
        <dbReference type="PROSITE" id="PS50048"/>
    </source>
</evidence>
<feature type="compositionally biased region" description="Low complexity" evidence="5">
    <location>
        <begin position="370"/>
        <end position="379"/>
    </location>
</feature>
<dbReference type="GO" id="GO:0006351">
    <property type="term" value="P:DNA-templated transcription"/>
    <property type="evidence" value="ECO:0007669"/>
    <property type="project" value="InterPro"/>
</dbReference>
<feature type="domain" description="Zn(2)-C6 fungal-type" evidence="6">
    <location>
        <begin position="44"/>
        <end position="74"/>
    </location>
</feature>
<feature type="compositionally biased region" description="Low complexity" evidence="5">
    <location>
        <begin position="818"/>
        <end position="838"/>
    </location>
</feature>
<feature type="region of interest" description="Disordered" evidence="5">
    <location>
        <begin position="138"/>
        <end position="170"/>
    </location>
</feature>
<feature type="compositionally biased region" description="Polar residues" evidence="5">
    <location>
        <begin position="762"/>
        <end position="794"/>
    </location>
</feature>
<dbReference type="InterPro" id="IPR051127">
    <property type="entry name" value="Fungal_SecMet_Regulators"/>
</dbReference>
<reference evidence="7 8" key="1">
    <citation type="submission" date="2018-06" db="EMBL/GenBank/DDBJ databases">
        <title>Population genomics shows no distinction between pathogenic Candida krusei and environmental Pichia kudriavzevii: One species, four names.</title>
        <authorList>
            <person name="Douglass A.P."/>
            <person name="Offei B."/>
            <person name="Braun-Galleani S."/>
            <person name="Coughlan A.Y."/>
            <person name="Martos A."/>
            <person name="Ortiz-Merino R.A."/>
            <person name="Byrne K.P."/>
            <person name="Wolfe K.H."/>
        </authorList>
    </citation>
    <scope>NUCLEOTIDE SEQUENCE [LARGE SCALE GENOMIC DNA]</scope>
    <source>
        <strain evidence="7 8">CBS573</strain>
    </source>
</reference>
<dbReference type="SMART" id="SM00066">
    <property type="entry name" value="GAL4"/>
    <property type="match status" value="1"/>
</dbReference>
<protein>
    <recommendedName>
        <fullName evidence="6">Zn(2)-C6 fungal-type domain-containing protein</fullName>
    </recommendedName>
</protein>
<organism evidence="7 8">
    <name type="scientific">Pichia kudriavzevii</name>
    <name type="common">Yeast</name>
    <name type="synonym">Issatchenkia orientalis</name>
    <dbReference type="NCBI Taxonomy" id="4909"/>
    <lineage>
        <taxon>Eukaryota</taxon>
        <taxon>Fungi</taxon>
        <taxon>Dikarya</taxon>
        <taxon>Ascomycota</taxon>
        <taxon>Saccharomycotina</taxon>
        <taxon>Pichiomycetes</taxon>
        <taxon>Pichiales</taxon>
        <taxon>Pichiaceae</taxon>
        <taxon>Pichia</taxon>
    </lineage>
</organism>
<dbReference type="OrthoDB" id="2110361at2759"/>
<dbReference type="RefSeq" id="XP_029320470.1">
    <property type="nucleotide sequence ID" value="XM_029464611.1"/>
</dbReference>
<feature type="compositionally biased region" description="Polar residues" evidence="5">
    <location>
        <begin position="138"/>
        <end position="151"/>
    </location>
</feature>
<dbReference type="Pfam" id="PF00172">
    <property type="entry name" value="Zn_clus"/>
    <property type="match status" value="1"/>
</dbReference>
<dbReference type="STRING" id="4909.A0A2U9R108"/>
<accession>A0A2U9R108</accession>
<keyword evidence="8" id="KW-1185">Reference proteome</keyword>
<dbReference type="KEGG" id="pkz:C5L36_0B02520"/>
<dbReference type="InterPro" id="IPR001138">
    <property type="entry name" value="Zn2Cys6_DnaBD"/>
</dbReference>
<dbReference type="CDD" id="cd12148">
    <property type="entry name" value="fungal_TF_MHR"/>
    <property type="match status" value="1"/>
</dbReference>
<gene>
    <name evidence="7" type="ORF">C5L36_0B02520</name>
</gene>
<sequence>MEPQPSQHPRIKDLLSANSSPVVESPSAESIDAGDKNKKRTNLACTNCRQRHLKCDGGGNPCSRCIRLKSDCIYLEADKKIVISVKYLDKLQSMISKLKVENANLRSLNRITDTKDENSNIQHLSNFKGEALNIGSEAISQSSEKSPNSNKRPYPEAEESQKESDKRSTEIIPPYLESYGRLIHSRTGERFYVGSSSMTLFGLEINRLVAPIIEQKEASGSPESVTSHNGKNETILEKEGNAYRIMLGKTHSRPGMDVNFTLPSYSYAMLLVDSFISYNDGCFYFFNEGLVKENLRRIYHDDEKRGFKLDYGIESLNNAPDNDPTLETIWFCKLLLIFAVGEMYLGTANYLNGYKINDKNKLKKQKMSRKSSSVNSSNEDTSKRKKQKYHHDATKLPGSGFFNQASDLFTGLFASGSIDNCTREGGVEVLLLYAFYLQVADCTAASYFYFGIALRASLLMGLHVDVGKDTLNRFELEHRRRLWWTVYMYERMLASKAGLPLSLTDEDISSELPNDFDMSNPGPGCENYIFPEAEFISNCVKITKVNATILRKLYTRHPSSNILPIVHELVVSLLKWKKSLPRDINCDFSKDNIEISRLIANMMTEYFQGINLAVRPLLLHFVLVNLKSSNPKEGKYLDLSKYSSIILALLNASFQASINTIRSLWALVPENMVALFGYMDREYLFNATATLVLFNATFGVFEATNEHLDHALTLFTKMRNLGNHPATLRREQILRLLSILDFNGAMSTLIAKHDDNKRPPSSMLNSDTSFGHNVSRSTQSNMGNPESFLNTTNEPMRAKTVSDILTAFQMPRSQFQKPQAQPEVQTPTPTQSQTQTQTHSDMNNEIIKRRIIQHQGIHIPESANLEPHSLDNINPPNLAPFSPNLASLFNHIDDVMEIEQLSSNGNDLELWKDITTKAAWLQNDMVSEIDHIFDTNHDGLENNDNL</sequence>
<keyword evidence="3" id="KW-0804">Transcription</keyword>
<keyword evidence="2" id="KW-0805">Transcription regulation</keyword>
<dbReference type="PANTHER" id="PTHR47424:SF6">
    <property type="entry name" value="PROLINE UTILIZATION TRANS-ACTIVATOR"/>
    <property type="match status" value="1"/>
</dbReference>
<proteinExistence type="predicted"/>
<dbReference type="GO" id="GO:0000981">
    <property type="term" value="F:DNA-binding transcription factor activity, RNA polymerase II-specific"/>
    <property type="evidence" value="ECO:0007669"/>
    <property type="project" value="InterPro"/>
</dbReference>
<dbReference type="Gene3D" id="4.10.240.10">
    <property type="entry name" value="Zn(2)-C6 fungal-type DNA-binding domain"/>
    <property type="match status" value="1"/>
</dbReference>
<dbReference type="SMART" id="SM00906">
    <property type="entry name" value="Fungal_trans"/>
    <property type="match status" value="1"/>
</dbReference>
<feature type="region of interest" description="Disordered" evidence="5">
    <location>
        <begin position="1"/>
        <end position="35"/>
    </location>
</feature>